<gene>
    <name evidence="3" type="ORF">QBC40DRAFT_293340</name>
</gene>
<proteinExistence type="predicted"/>
<dbReference type="EMBL" id="MU863885">
    <property type="protein sequence ID" value="KAK4204030.1"/>
    <property type="molecule type" value="Genomic_DNA"/>
</dbReference>
<feature type="region of interest" description="Disordered" evidence="1">
    <location>
        <begin position="233"/>
        <end position="589"/>
    </location>
</feature>
<dbReference type="Gene3D" id="2.30.29.30">
    <property type="entry name" value="Pleckstrin-homology domain (PH domain)/Phosphotyrosine-binding domain (PTB)"/>
    <property type="match status" value="1"/>
</dbReference>
<feature type="compositionally biased region" description="Low complexity" evidence="1">
    <location>
        <begin position="1"/>
        <end position="29"/>
    </location>
</feature>
<feature type="compositionally biased region" description="Low complexity" evidence="1">
    <location>
        <begin position="457"/>
        <end position="474"/>
    </location>
</feature>
<feature type="compositionally biased region" description="Basic and acidic residues" evidence="1">
    <location>
        <begin position="276"/>
        <end position="297"/>
    </location>
</feature>
<dbReference type="SUPFAM" id="SSF50729">
    <property type="entry name" value="PH domain-like"/>
    <property type="match status" value="1"/>
</dbReference>
<feature type="compositionally biased region" description="Low complexity" evidence="1">
    <location>
        <begin position="243"/>
        <end position="273"/>
    </location>
</feature>
<dbReference type="PANTHER" id="PTHR42073">
    <property type="entry name" value="MEIOTIC EXPRESSION UP-REGULATED PROTEIN 6"/>
    <property type="match status" value="1"/>
</dbReference>
<dbReference type="InterPro" id="IPR039712">
    <property type="entry name" value="Meu6"/>
</dbReference>
<feature type="compositionally biased region" description="Basic and acidic residues" evidence="1">
    <location>
        <begin position="79"/>
        <end position="91"/>
    </location>
</feature>
<evidence type="ECO:0000313" key="3">
    <source>
        <dbReference type="EMBL" id="KAK4204030.1"/>
    </source>
</evidence>
<feature type="compositionally biased region" description="Low complexity" evidence="1">
    <location>
        <begin position="322"/>
        <end position="376"/>
    </location>
</feature>
<dbReference type="PANTHER" id="PTHR42073:SF1">
    <property type="entry name" value="MEIOTIC EXPRESSION UP-REGULATED PROTEIN 6"/>
    <property type="match status" value="1"/>
</dbReference>
<dbReference type="Pfam" id="PF15406">
    <property type="entry name" value="PH_6"/>
    <property type="match status" value="1"/>
</dbReference>
<feature type="compositionally biased region" description="Low complexity" evidence="1">
    <location>
        <begin position="579"/>
        <end position="589"/>
    </location>
</feature>
<evidence type="ECO:0000256" key="1">
    <source>
        <dbReference type="SAM" id="MobiDB-lite"/>
    </source>
</evidence>
<comment type="caution">
    <text evidence="3">The sequence shown here is derived from an EMBL/GenBank/DDBJ whole genome shotgun (WGS) entry which is preliminary data.</text>
</comment>
<keyword evidence="4" id="KW-1185">Reference proteome</keyword>
<feature type="region of interest" description="Disordered" evidence="1">
    <location>
        <begin position="1"/>
        <end position="91"/>
    </location>
</feature>
<organism evidence="3 4">
    <name type="scientific">Triangularia verruculosa</name>
    <dbReference type="NCBI Taxonomy" id="2587418"/>
    <lineage>
        <taxon>Eukaryota</taxon>
        <taxon>Fungi</taxon>
        <taxon>Dikarya</taxon>
        <taxon>Ascomycota</taxon>
        <taxon>Pezizomycotina</taxon>
        <taxon>Sordariomycetes</taxon>
        <taxon>Sordariomycetidae</taxon>
        <taxon>Sordariales</taxon>
        <taxon>Podosporaceae</taxon>
        <taxon>Triangularia</taxon>
    </lineage>
</organism>
<feature type="compositionally biased region" description="Basic and acidic residues" evidence="1">
    <location>
        <begin position="546"/>
        <end position="561"/>
    </location>
</feature>
<dbReference type="Proteomes" id="UP001303160">
    <property type="component" value="Unassembled WGS sequence"/>
</dbReference>
<feature type="compositionally biased region" description="Basic and acidic residues" evidence="1">
    <location>
        <begin position="377"/>
        <end position="392"/>
    </location>
</feature>
<feature type="compositionally biased region" description="Low complexity" evidence="1">
    <location>
        <begin position="38"/>
        <end position="63"/>
    </location>
</feature>
<evidence type="ECO:0000259" key="2">
    <source>
        <dbReference type="Pfam" id="PF15406"/>
    </source>
</evidence>
<accession>A0AAN6XP61</accession>
<feature type="compositionally biased region" description="Low complexity" evidence="1">
    <location>
        <begin position="425"/>
        <end position="439"/>
    </location>
</feature>
<reference evidence="3" key="2">
    <citation type="submission" date="2023-05" db="EMBL/GenBank/DDBJ databases">
        <authorList>
            <consortium name="Lawrence Berkeley National Laboratory"/>
            <person name="Steindorff A."/>
            <person name="Hensen N."/>
            <person name="Bonometti L."/>
            <person name="Westerberg I."/>
            <person name="Brannstrom I.O."/>
            <person name="Guillou S."/>
            <person name="Cros-Aarteil S."/>
            <person name="Calhoun S."/>
            <person name="Haridas S."/>
            <person name="Kuo A."/>
            <person name="Mondo S."/>
            <person name="Pangilinan J."/>
            <person name="Riley R."/>
            <person name="Labutti K."/>
            <person name="Andreopoulos B."/>
            <person name="Lipzen A."/>
            <person name="Chen C."/>
            <person name="Yanf M."/>
            <person name="Daum C."/>
            <person name="Ng V."/>
            <person name="Clum A."/>
            <person name="Ohm R."/>
            <person name="Martin F."/>
            <person name="Silar P."/>
            <person name="Natvig D."/>
            <person name="Lalanne C."/>
            <person name="Gautier V."/>
            <person name="Ament-Velasquez S.L."/>
            <person name="Kruys A."/>
            <person name="Hutchinson M.I."/>
            <person name="Powell A.J."/>
            <person name="Barry K."/>
            <person name="Miller A.N."/>
            <person name="Grigoriev I.V."/>
            <person name="Debuchy R."/>
            <person name="Gladieux P."/>
            <person name="Thoren M.H."/>
            <person name="Johannesson H."/>
        </authorList>
    </citation>
    <scope>NUCLEOTIDE SEQUENCE</scope>
    <source>
        <strain evidence="3">CBS 315.58</strain>
    </source>
</reference>
<sequence length="589" mass="61692">MADTTKPVEVAATPAPVAEPVVETKPAEATPTVAEVSETAPAVEATPAAATETEVAAEAPAAEAEAEEAKKEEEEEEEAKPVEEGHLEHKGQGANFPKNFLYTKTLFWFGSEPVNVKEIASFKAEKTADVAHHVTSWAAETGKGLLFYSEKGDKAAPNGAIQLAEATEPVVDGANKFHFTSKGHKHTFKAAATSDRDNWVAQLKVKIAEAKELAATVTESETYKKTLESLKPAPVKKEEKAAEPAAEAAPVASTEEAAAAVAEAPVEAAAVETPQEEAKEEEKAEKTEEVKKEEPKRRSASRKRTSIFGSLLGKKEEKKVAEPTVETPATAEEPAATEAAASTETPAAEAVPAVEAAPVAETTEAAPATTDVATTEAKPEEKAEEKKDEVAETRPAAPTKRSSIFGSLPFGKKKAAPAAETPVKEVPAATEAVAETAPVIPAVETTEPLSAEVSSPANVPTETTEVAAAPAETNGETRPAIKSDKRKSSLPFGLGKKKESASSDEEGEKVKSPSAFSKFRATIKGKGKAEKVEEKKEETPATEAVAEEKAEDEKKEEEAAKAAETTEAAAAEEEKPKAVEAAPVVTATA</sequence>
<feature type="domain" description="Meiotic expression up-regulated protein 6 PH" evidence="2">
    <location>
        <begin position="99"/>
        <end position="206"/>
    </location>
</feature>
<feature type="compositionally biased region" description="Basic and acidic residues" evidence="1">
    <location>
        <begin position="527"/>
        <end position="539"/>
    </location>
</feature>
<protein>
    <submittedName>
        <fullName evidence="3">Pleckstrin homology domain-containing protein</fullName>
    </submittedName>
</protein>
<dbReference type="AlphaFoldDB" id="A0AAN6XP61"/>
<evidence type="ECO:0000313" key="4">
    <source>
        <dbReference type="Proteomes" id="UP001303160"/>
    </source>
</evidence>
<dbReference type="InterPro" id="IPR039483">
    <property type="entry name" value="Meu6_PH_dom"/>
</dbReference>
<name>A0AAN6XP61_9PEZI</name>
<reference evidence="3" key="1">
    <citation type="journal article" date="2023" name="Mol. Phylogenet. Evol.">
        <title>Genome-scale phylogeny and comparative genomics of the fungal order Sordariales.</title>
        <authorList>
            <person name="Hensen N."/>
            <person name="Bonometti L."/>
            <person name="Westerberg I."/>
            <person name="Brannstrom I.O."/>
            <person name="Guillou S."/>
            <person name="Cros-Aarteil S."/>
            <person name="Calhoun S."/>
            <person name="Haridas S."/>
            <person name="Kuo A."/>
            <person name="Mondo S."/>
            <person name="Pangilinan J."/>
            <person name="Riley R."/>
            <person name="LaButti K."/>
            <person name="Andreopoulos B."/>
            <person name="Lipzen A."/>
            <person name="Chen C."/>
            <person name="Yan M."/>
            <person name="Daum C."/>
            <person name="Ng V."/>
            <person name="Clum A."/>
            <person name="Steindorff A."/>
            <person name="Ohm R.A."/>
            <person name="Martin F."/>
            <person name="Silar P."/>
            <person name="Natvig D.O."/>
            <person name="Lalanne C."/>
            <person name="Gautier V."/>
            <person name="Ament-Velasquez S.L."/>
            <person name="Kruys A."/>
            <person name="Hutchinson M.I."/>
            <person name="Powell A.J."/>
            <person name="Barry K."/>
            <person name="Miller A.N."/>
            <person name="Grigoriev I.V."/>
            <person name="Debuchy R."/>
            <person name="Gladieux P."/>
            <person name="Hiltunen Thoren M."/>
            <person name="Johannesson H."/>
        </authorList>
    </citation>
    <scope>NUCLEOTIDE SEQUENCE</scope>
    <source>
        <strain evidence="3">CBS 315.58</strain>
    </source>
</reference>
<dbReference type="InterPro" id="IPR011993">
    <property type="entry name" value="PH-like_dom_sf"/>
</dbReference>